<dbReference type="Pfam" id="PF12679">
    <property type="entry name" value="ABC2_membrane_2"/>
    <property type="match status" value="1"/>
</dbReference>
<evidence type="ECO:0000313" key="4">
    <source>
        <dbReference type="EMBL" id="TDG15510.1"/>
    </source>
</evidence>
<proteinExistence type="predicted"/>
<dbReference type="GO" id="GO:0005886">
    <property type="term" value="C:plasma membrane"/>
    <property type="evidence" value="ECO:0007669"/>
    <property type="project" value="UniProtKB-SubCell"/>
</dbReference>
<feature type="transmembrane region" description="Helical" evidence="1">
    <location>
        <begin position="256"/>
        <end position="273"/>
    </location>
</feature>
<evidence type="ECO:0000313" key="5">
    <source>
        <dbReference type="Proteomes" id="UP000295554"/>
    </source>
</evidence>
<accession>A0A4R5LVR8</accession>
<evidence type="ECO:0000256" key="1">
    <source>
        <dbReference type="SAM" id="Phobius"/>
    </source>
</evidence>
<feature type="domain" description="DUF7088" evidence="3">
    <location>
        <begin position="285"/>
        <end position="388"/>
    </location>
</feature>
<dbReference type="RefSeq" id="WP_133210038.1">
    <property type="nucleotide sequence ID" value="NZ_SMSE01000001.1"/>
</dbReference>
<feature type="transmembrane region" description="Helical" evidence="1">
    <location>
        <begin position="219"/>
        <end position="236"/>
    </location>
</feature>
<feature type="transmembrane region" description="Helical" evidence="1">
    <location>
        <begin position="59"/>
        <end position="76"/>
    </location>
</feature>
<feature type="domain" description="ABC-type uncharacterised transport system" evidence="2">
    <location>
        <begin position="599"/>
        <end position="870"/>
    </location>
</feature>
<dbReference type="GO" id="GO:0140359">
    <property type="term" value="F:ABC-type transporter activity"/>
    <property type="evidence" value="ECO:0007669"/>
    <property type="project" value="InterPro"/>
</dbReference>
<feature type="transmembrane region" description="Helical" evidence="1">
    <location>
        <begin position="164"/>
        <end position="181"/>
    </location>
</feature>
<keyword evidence="1" id="KW-1133">Transmembrane helix</keyword>
<evidence type="ECO:0000259" key="2">
    <source>
        <dbReference type="Pfam" id="PF09822"/>
    </source>
</evidence>
<evidence type="ECO:0000259" key="3">
    <source>
        <dbReference type="Pfam" id="PF23357"/>
    </source>
</evidence>
<reference evidence="4 5" key="1">
    <citation type="submission" date="2019-03" db="EMBL/GenBank/DDBJ databases">
        <title>Seongchinamella monodicae gen. nov., sp. nov., a novel member of the Gammaproteobacteria isolated from a tidal mudflat of beach.</title>
        <authorList>
            <person name="Yang H.G."/>
            <person name="Kang J.W."/>
            <person name="Lee S.D."/>
        </authorList>
    </citation>
    <scope>NUCLEOTIDE SEQUENCE [LARGE SCALE GENOMIC DNA]</scope>
    <source>
        <strain evidence="4 5">GH4-78</strain>
    </source>
</reference>
<organism evidence="4 5">
    <name type="scientific">Seongchinamella unica</name>
    <dbReference type="NCBI Taxonomy" id="2547392"/>
    <lineage>
        <taxon>Bacteria</taxon>
        <taxon>Pseudomonadati</taxon>
        <taxon>Pseudomonadota</taxon>
        <taxon>Gammaproteobacteria</taxon>
        <taxon>Cellvibrionales</taxon>
        <taxon>Halieaceae</taxon>
        <taxon>Seongchinamella</taxon>
    </lineage>
</organism>
<feature type="transmembrane region" description="Helical" evidence="1">
    <location>
        <begin position="907"/>
        <end position="926"/>
    </location>
</feature>
<feature type="transmembrane region" description="Helical" evidence="1">
    <location>
        <begin position="139"/>
        <end position="157"/>
    </location>
</feature>
<dbReference type="Proteomes" id="UP000295554">
    <property type="component" value="Unassembled WGS sequence"/>
</dbReference>
<keyword evidence="1" id="KW-0812">Transmembrane</keyword>
<dbReference type="EMBL" id="SMSE01000001">
    <property type="protein sequence ID" value="TDG15510.1"/>
    <property type="molecule type" value="Genomic_DNA"/>
</dbReference>
<dbReference type="Pfam" id="PF23357">
    <property type="entry name" value="DUF7088"/>
    <property type="match status" value="2"/>
</dbReference>
<sequence length="941" mass="105586">MDTSRVAGRVARKELSLFFASPVAWLFLGGFASVCLFVVFWVESFFARNVADVRPLFEWMPVLLIFLCSAITMKMWSEERRSGTLEHVLVQPSPLWRFSLGKFRACLGLLLLALLATLPLPITVALLAELDWGPVWGGYLASVLLGSGYLAIGLFVSSRTDNPIVSLLGSVALCGLLYLLGSDLFTSFFDDRTAQVLRQLGSGSRFDNIARGVIDLRDLTYYLSLVIAFLGLNIYYLEREGWARFASTPRQRHWRIGIILLLANLIVTNLWLAKVPALRWDITEGRVHSLSPSSRQLVEQLAEPLLIRGYFSARSHPLLAPLVPQLQDLMKEYAAVGGPRVRVEFVDPARNPALEKEANEQYGIKPTPFQVTNRYQASLVNGYFNVLVKYGSEYHVLSFSDLIEVRTSARGDAEVLLRNPEFDITRAIRDVLYNYRAGGDLFAGIDKPVEFIGYVSNQERLPGMLLAYLDSIKQQLEKAAAASGGKFSYRFIEPEANSGGVARQIEEQWGFAPMSSSLDEEQEFYFYLTLADEKQVVQLPTGDFDPGSFRKSLDTGLKRFTSDFTKTVALAAPRLNRTMAAYNLGGPSFDTLQAAITRNHRIIAEDLTDGEISPEADILAVIAPQVLDTPAVFALDQFLMRGGTVILATSPFSVEPLGGELKLRRWSSGLVPWLEHHGITTDKSLVLDRRHARFPAPVHRSEGDYQFQDSKIVDYPFFIDIRRDGFGRHPINASLPQLTMAWASPLEIERGNQRRVSQLLWSSEDSWLESGEDIAPRENDDRSPDGATGRKLLGAILQGRFHSYFKAPPTELAALPTRVSAGVNSFVKRSPESARIILYASNDFLSDRVLGALVRASGSRYLGPLELFNNSLDWALQDQQLLQIRSRAHFNRTLPPMEQQHRLYLELFNYGAALVWLGVLGLVFWIRRRRLARYYARELGL</sequence>
<dbReference type="OrthoDB" id="9794512at2"/>
<gene>
    <name evidence="4" type="ORF">E2F43_04580</name>
</gene>
<keyword evidence="5" id="KW-1185">Reference proteome</keyword>
<name>A0A4R5LVR8_9GAMM</name>
<dbReference type="InterPro" id="IPR055396">
    <property type="entry name" value="DUF7088"/>
</dbReference>
<protein>
    <submittedName>
        <fullName evidence="4">ABC transporter permease</fullName>
    </submittedName>
</protein>
<feature type="transmembrane region" description="Helical" evidence="1">
    <location>
        <begin position="15"/>
        <end position="39"/>
    </location>
</feature>
<dbReference type="AlphaFoldDB" id="A0A4R5LVR8"/>
<dbReference type="Pfam" id="PF09822">
    <property type="entry name" value="ABC_transp_aux"/>
    <property type="match status" value="1"/>
</dbReference>
<feature type="domain" description="DUF7088" evidence="3">
    <location>
        <begin position="441"/>
        <end position="527"/>
    </location>
</feature>
<dbReference type="InterPro" id="IPR019196">
    <property type="entry name" value="ABC_transp_unknown"/>
</dbReference>
<feature type="transmembrane region" description="Helical" evidence="1">
    <location>
        <begin position="105"/>
        <end position="127"/>
    </location>
</feature>
<comment type="caution">
    <text evidence="4">The sequence shown here is derived from an EMBL/GenBank/DDBJ whole genome shotgun (WGS) entry which is preliminary data.</text>
</comment>
<keyword evidence="1" id="KW-0472">Membrane</keyword>